<name>F6G6J9_RALS8</name>
<feature type="region of interest" description="Disordered" evidence="1">
    <location>
        <begin position="15"/>
        <end position="43"/>
    </location>
</feature>
<evidence type="ECO:0000313" key="3">
    <source>
        <dbReference type="Proteomes" id="UP000007953"/>
    </source>
</evidence>
<accession>F6G6J9</accession>
<dbReference type="PATRIC" id="fig|1031711.3.peg.236"/>
<sequence length="43" mass="4524">MVPSRRVTVRALAVARATSGKEAEQGSASLSCNDQSARATYRA</sequence>
<dbReference type="EMBL" id="CP002819">
    <property type="protein sequence ID" value="AEG67544.1"/>
    <property type="molecule type" value="Genomic_DNA"/>
</dbReference>
<protein>
    <submittedName>
        <fullName evidence="2">Uncharacterized protein</fullName>
    </submittedName>
</protein>
<reference evidence="2 3" key="1">
    <citation type="journal article" date="2011" name="J. Bacteriol.">
        <title>Complete genome sequence of the plant pathogen Ralstonia solanacearum strain Po82.</title>
        <authorList>
            <person name="Xu J."/>
            <person name="Zheng H.J."/>
            <person name="Liu L."/>
            <person name="Pan Z.C."/>
            <person name="Prior P."/>
            <person name="Tang B."/>
            <person name="Xu J.S."/>
            <person name="Zhang H."/>
            <person name="Tian Q."/>
            <person name="Zhang L.Q."/>
            <person name="Feng J."/>
        </authorList>
    </citation>
    <scope>NUCLEOTIDE SEQUENCE [LARGE SCALE GENOMIC DNA]</scope>
    <source>
        <strain evidence="2 3">Po82</strain>
    </source>
</reference>
<gene>
    <name evidence="2" type="ordered locus">RSPO_c00240</name>
</gene>
<evidence type="ECO:0000313" key="2">
    <source>
        <dbReference type="EMBL" id="AEG67544.1"/>
    </source>
</evidence>
<dbReference type="HOGENOM" id="CLU_3238595_0_0_4"/>
<dbReference type="AlphaFoldDB" id="F6G6J9"/>
<feature type="compositionally biased region" description="Polar residues" evidence="1">
    <location>
        <begin position="26"/>
        <end position="43"/>
    </location>
</feature>
<proteinExistence type="predicted"/>
<dbReference type="Proteomes" id="UP000007953">
    <property type="component" value="Chromosome"/>
</dbReference>
<evidence type="ECO:0000256" key="1">
    <source>
        <dbReference type="SAM" id="MobiDB-lite"/>
    </source>
</evidence>
<organism evidence="2 3">
    <name type="scientific">Ralstonia solanacearum (strain Po82)</name>
    <dbReference type="NCBI Taxonomy" id="1031711"/>
    <lineage>
        <taxon>Bacteria</taxon>
        <taxon>Pseudomonadati</taxon>
        <taxon>Pseudomonadota</taxon>
        <taxon>Betaproteobacteria</taxon>
        <taxon>Burkholderiales</taxon>
        <taxon>Burkholderiaceae</taxon>
        <taxon>Ralstonia</taxon>
        <taxon>Ralstonia solanacearum species complex</taxon>
    </lineage>
</organism>
<dbReference type="KEGG" id="rsn:RSPO_c00240"/>